<accession>A0A9W6X8E7</accession>
<dbReference type="EMBL" id="BSXW01001087">
    <property type="protein sequence ID" value="GMF33560.1"/>
    <property type="molecule type" value="Genomic_DNA"/>
</dbReference>
<protein>
    <submittedName>
        <fullName evidence="1">Unnamed protein product</fullName>
    </submittedName>
</protein>
<dbReference type="Proteomes" id="UP001165083">
    <property type="component" value="Unassembled WGS sequence"/>
</dbReference>
<name>A0A9W6X8E7_9STRA</name>
<dbReference type="OrthoDB" id="121002at2759"/>
<evidence type="ECO:0000313" key="2">
    <source>
        <dbReference type="Proteomes" id="UP001165083"/>
    </source>
</evidence>
<organism evidence="1 2">
    <name type="scientific">Phytophthora lilii</name>
    <dbReference type="NCBI Taxonomy" id="2077276"/>
    <lineage>
        <taxon>Eukaryota</taxon>
        <taxon>Sar</taxon>
        <taxon>Stramenopiles</taxon>
        <taxon>Oomycota</taxon>
        <taxon>Peronosporomycetes</taxon>
        <taxon>Peronosporales</taxon>
        <taxon>Peronosporaceae</taxon>
        <taxon>Phytophthora</taxon>
    </lineage>
</organism>
<comment type="caution">
    <text evidence="1">The sequence shown here is derived from an EMBL/GenBank/DDBJ whole genome shotgun (WGS) entry which is preliminary data.</text>
</comment>
<gene>
    <name evidence="1" type="ORF">Plil01_001430100</name>
</gene>
<keyword evidence="2" id="KW-1185">Reference proteome</keyword>
<dbReference type="AlphaFoldDB" id="A0A9W6X8E7"/>
<evidence type="ECO:0000313" key="1">
    <source>
        <dbReference type="EMBL" id="GMF33560.1"/>
    </source>
</evidence>
<reference evidence="1" key="1">
    <citation type="submission" date="2023-04" db="EMBL/GenBank/DDBJ databases">
        <title>Phytophthora lilii NBRC 32176.</title>
        <authorList>
            <person name="Ichikawa N."/>
            <person name="Sato H."/>
            <person name="Tonouchi N."/>
        </authorList>
    </citation>
    <scope>NUCLEOTIDE SEQUENCE</scope>
    <source>
        <strain evidence="1">NBRC 32176</strain>
    </source>
</reference>
<proteinExistence type="predicted"/>
<sequence length="311" mass="34782">MKLLSDPYPFTTRGEQSLLSVKTTALRSYGQQLRRQRHTKLRSLMARTISNNYLQYWSIQNNLYLINNTTGAYYYFISCAENPSSYAIQFTMQPVKNITGYTAASGFPTMPVSAYRPQLQVVDSSFGSIIGFTPATYPAAETTSVYAVNSNLVILIDPTAAVVITCSNLYNPIANNNQVLHTFTSAGVEYGGLITTSQGQGLAYCPMQGTNSELTLSFLDQNMIPLGIIDNNVCIRLLIRPKKSSSEIAYILDNILVNLTIDDIYHHRAHFFGRLSFVQIDKCFFNWDISGEVATDDTKVSLSKFRPRITY</sequence>